<reference evidence="1" key="1">
    <citation type="submission" date="2020-03" db="EMBL/GenBank/DDBJ databases">
        <title>The deep terrestrial virosphere.</title>
        <authorList>
            <person name="Holmfeldt K."/>
            <person name="Nilsson E."/>
            <person name="Simone D."/>
            <person name="Lopez-Fernandez M."/>
            <person name="Wu X."/>
            <person name="de Brujin I."/>
            <person name="Lundin D."/>
            <person name="Andersson A."/>
            <person name="Bertilsson S."/>
            <person name="Dopson M."/>
        </authorList>
    </citation>
    <scope>NUCLEOTIDE SEQUENCE</scope>
    <source>
        <strain evidence="1">TM448A03070</strain>
    </source>
</reference>
<evidence type="ECO:0000313" key="1">
    <source>
        <dbReference type="EMBL" id="QJA52900.1"/>
    </source>
</evidence>
<sequence length="66" mass="7956">MRQVFKCQVCNELFTCSSQCKPQFNIYEIPYCRCDMHTGFKPLKVKDKCKVRKATERERVLFNLFK</sequence>
<accession>A0A6H2A0B3</accession>
<name>A0A6H2A0B3_9ZZZZ</name>
<organism evidence="1">
    <name type="scientific">viral metagenome</name>
    <dbReference type="NCBI Taxonomy" id="1070528"/>
    <lineage>
        <taxon>unclassified sequences</taxon>
        <taxon>metagenomes</taxon>
        <taxon>organismal metagenomes</taxon>
    </lineage>
</organism>
<dbReference type="AlphaFoldDB" id="A0A6H2A0B3"/>
<proteinExistence type="predicted"/>
<dbReference type="EMBL" id="MT144377">
    <property type="protein sequence ID" value="QJA52900.1"/>
    <property type="molecule type" value="Genomic_DNA"/>
</dbReference>
<protein>
    <submittedName>
        <fullName evidence="1">Uncharacterized protein</fullName>
    </submittedName>
</protein>
<gene>
    <name evidence="1" type="ORF">TM448A03070_0004</name>
</gene>